<keyword evidence="2" id="KW-0255">Endonuclease</keyword>
<dbReference type="AlphaFoldDB" id="Q312Y0"/>
<organism evidence="2 3">
    <name type="scientific">Oleidesulfovibrio alaskensis (strain ATCC BAA-1058 / DSM 17464 / G20)</name>
    <name type="common">Desulfovibrio alaskensis</name>
    <dbReference type="NCBI Taxonomy" id="207559"/>
    <lineage>
        <taxon>Bacteria</taxon>
        <taxon>Pseudomonadati</taxon>
        <taxon>Thermodesulfobacteriota</taxon>
        <taxon>Desulfovibrionia</taxon>
        <taxon>Desulfovibrionales</taxon>
        <taxon>Desulfovibrionaceae</taxon>
        <taxon>Oleidesulfovibrio</taxon>
    </lineage>
</organism>
<protein>
    <submittedName>
        <fullName evidence="2">HNH endonuclease</fullName>
    </submittedName>
</protein>
<dbReference type="InterPro" id="IPR003615">
    <property type="entry name" value="HNH_nuc"/>
</dbReference>
<dbReference type="RefSeq" id="WP_011367232.1">
    <property type="nucleotide sequence ID" value="NC_007519.1"/>
</dbReference>
<name>Q312Y0_OLEA2</name>
<dbReference type="InterPro" id="IPR058807">
    <property type="entry name" value="ScoMcrA_N"/>
</dbReference>
<dbReference type="EMBL" id="CP000112">
    <property type="protein sequence ID" value="ABB38016.2"/>
    <property type="molecule type" value="Genomic_DNA"/>
</dbReference>
<dbReference type="GO" id="GO:0004519">
    <property type="term" value="F:endonuclease activity"/>
    <property type="evidence" value="ECO:0007669"/>
    <property type="project" value="UniProtKB-KW"/>
</dbReference>
<dbReference type="STRING" id="207559.Dde_1215"/>
<dbReference type="HOGENOM" id="CLU_114102_0_0_7"/>
<evidence type="ECO:0000313" key="2">
    <source>
        <dbReference type="EMBL" id="ABB38016.2"/>
    </source>
</evidence>
<dbReference type="REBASE" id="11500">
    <property type="entry name" value="DdeGMcrAP"/>
</dbReference>
<dbReference type="Pfam" id="PF26345">
    <property type="entry name" value="ScoMcrA_N"/>
    <property type="match status" value="1"/>
</dbReference>
<dbReference type="SMART" id="SM00507">
    <property type="entry name" value="HNHc"/>
    <property type="match status" value="1"/>
</dbReference>
<keyword evidence="2" id="KW-0540">Nuclease</keyword>
<evidence type="ECO:0000313" key="3">
    <source>
        <dbReference type="Proteomes" id="UP000002710"/>
    </source>
</evidence>
<dbReference type="Proteomes" id="UP000002710">
    <property type="component" value="Chromosome"/>
</dbReference>
<accession>Q312Y0</accession>
<reference evidence="2 3" key="1">
    <citation type="journal article" date="2011" name="J. Bacteriol.">
        <title>Complete genome sequence and updated annotation of Desulfovibrio alaskensis G20.</title>
        <authorList>
            <person name="Hauser L.J."/>
            <person name="Land M.L."/>
            <person name="Brown S.D."/>
            <person name="Larimer F."/>
            <person name="Keller K.L."/>
            <person name="Rapp-Giles B.J."/>
            <person name="Price M.N."/>
            <person name="Lin M."/>
            <person name="Bruce D.C."/>
            <person name="Detter J.C."/>
            <person name="Tapia R."/>
            <person name="Han C.S."/>
            <person name="Goodwin L.A."/>
            <person name="Cheng J.F."/>
            <person name="Pitluck S."/>
            <person name="Copeland A."/>
            <person name="Lucas S."/>
            <person name="Nolan M."/>
            <person name="Lapidus A.L."/>
            <person name="Palumbo A.V."/>
            <person name="Wall J.D."/>
        </authorList>
    </citation>
    <scope>NUCLEOTIDE SEQUENCE [LARGE SCALE GENOMIC DNA]</scope>
    <source>
        <strain evidence="3">ATCC BAA 1058 / DSM 17464 / G20</strain>
    </source>
</reference>
<feature type="domain" description="HNH nuclease" evidence="1">
    <location>
        <begin position="126"/>
        <end position="186"/>
    </location>
</feature>
<dbReference type="Pfam" id="PF01844">
    <property type="entry name" value="HNH"/>
    <property type="match status" value="1"/>
</dbReference>
<keyword evidence="2" id="KW-0378">Hydrolase</keyword>
<evidence type="ECO:0000259" key="1">
    <source>
        <dbReference type="SMART" id="SM00507"/>
    </source>
</evidence>
<dbReference type="eggNOG" id="COG1403">
    <property type="taxonomic scope" value="Bacteria"/>
</dbReference>
<gene>
    <name evidence="2" type="ordered locus">Dde_1215</name>
</gene>
<sequence length="203" mass="22081">MKQAILQAIDDFARGVRPAFYKTPRRWYLVHRGSLYPAKAIWAMATGQGSAGSFNTRDARAGLAEAGFAVRAFEPESVQWPDEDVRLAIRQLQQAADTDPGDDAAETLCPPGMTVREQAVFRRSPVVAARVLLRAGGFCECCGAPAPFVSRADNLPYLEVHHVRPLAEGGADTPANCMALCPNCHRQFHYGIKPPVCALSSSR</sequence>
<dbReference type="KEGG" id="dde:Dde_1215"/>
<dbReference type="CDD" id="cd00085">
    <property type="entry name" value="HNHc"/>
    <property type="match status" value="1"/>
</dbReference>
<dbReference type="InterPro" id="IPR002711">
    <property type="entry name" value="HNH"/>
</dbReference>
<dbReference type="Gene3D" id="1.10.30.50">
    <property type="match status" value="1"/>
</dbReference>
<keyword evidence="3" id="KW-1185">Reference proteome</keyword>
<dbReference type="GO" id="GO:0003676">
    <property type="term" value="F:nucleic acid binding"/>
    <property type="evidence" value="ECO:0007669"/>
    <property type="project" value="InterPro"/>
</dbReference>
<dbReference type="GO" id="GO:0008270">
    <property type="term" value="F:zinc ion binding"/>
    <property type="evidence" value="ECO:0007669"/>
    <property type="project" value="InterPro"/>
</dbReference>
<proteinExistence type="predicted"/>